<gene>
    <name evidence="1" type="ORF">BDD43_0680</name>
</gene>
<keyword evidence="2" id="KW-1185">Reference proteome</keyword>
<comment type="caution">
    <text evidence="1">The sequence shown here is derived from an EMBL/GenBank/DDBJ whole genome shotgun (WGS) entry which is preliminary data.</text>
</comment>
<dbReference type="AlphaFoldDB" id="A0A495IXE9"/>
<dbReference type="EMBL" id="RBKU01000001">
    <property type="protein sequence ID" value="RKR80559.1"/>
    <property type="molecule type" value="Genomic_DNA"/>
</dbReference>
<proteinExistence type="predicted"/>
<dbReference type="Proteomes" id="UP000268007">
    <property type="component" value="Unassembled WGS sequence"/>
</dbReference>
<evidence type="ECO:0000313" key="2">
    <source>
        <dbReference type="Proteomes" id="UP000268007"/>
    </source>
</evidence>
<protein>
    <submittedName>
        <fullName evidence="1">Uncharacterized protein</fullName>
    </submittedName>
</protein>
<organism evidence="1 2">
    <name type="scientific">Mucilaginibacter gracilis</name>
    <dbReference type="NCBI Taxonomy" id="423350"/>
    <lineage>
        <taxon>Bacteria</taxon>
        <taxon>Pseudomonadati</taxon>
        <taxon>Bacteroidota</taxon>
        <taxon>Sphingobacteriia</taxon>
        <taxon>Sphingobacteriales</taxon>
        <taxon>Sphingobacteriaceae</taxon>
        <taxon>Mucilaginibacter</taxon>
    </lineage>
</organism>
<reference evidence="1 2" key="1">
    <citation type="submission" date="2018-10" db="EMBL/GenBank/DDBJ databases">
        <title>Genomic Encyclopedia of Archaeal and Bacterial Type Strains, Phase II (KMG-II): from individual species to whole genera.</title>
        <authorList>
            <person name="Goeker M."/>
        </authorList>
    </citation>
    <scope>NUCLEOTIDE SEQUENCE [LARGE SCALE GENOMIC DNA]</scope>
    <source>
        <strain evidence="1 2">DSM 18602</strain>
    </source>
</reference>
<name>A0A495IXE9_9SPHI</name>
<accession>A0A495IXE9</accession>
<sequence>MKKISMGLMAIAGIIGIGGAFAFKPAKQVGTTYYGYMDSSGNGKWSLSRPSGASCQSGLSIACTITSTTPQATVLGLTNAFPAQNTIVNGSGSVYQPN</sequence>
<evidence type="ECO:0000313" key="1">
    <source>
        <dbReference type="EMBL" id="RKR80559.1"/>
    </source>
</evidence>
<dbReference type="RefSeq" id="WP_121196337.1">
    <property type="nucleotide sequence ID" value="NZ_RBKU01000001.1"/>
</dbReference>
<dbReference type="OrthoDB" id="798726at2"/>